<sequence length="680" mass="75628">MHFSPPLTTWAQRRRRRPALGQQREACGEARAVRSAAETPQTRANPLENSTHPVHLKHRDSQVVPGTGLAYWKLDDKELFHPLPDSLTSVSFPLQQEASAYPPRRTPSFTSAFRLSGPSFPTQSQPLPLGGAPKDGSLAASSIGMFCRRSDSMAAASPASSPSDGQDPCGGTNGRPYHMEEPSPAQLPALPRPDPWLTTPARAYLDTTAAVEDPVLLSLARQSMREKTSRHIADLRAYYEAEISSLKQQLALAKQPPSSDVKAANQILKDRCSELERRVAETMARTKELEEHNLLLEKQLTERQERYDTTVATVTALQRQLEESKQSEREKEAVAEQLRARLQQLEQAYRHAYRASDDRDTQSQREHRMLQDLLTEYEDLGKDHERVKDKLVSAEDRLFDARAEISELKREGPHTGQPSDLPAASTTRHHSPPEGEGPQGPLIGEEPPRREALLAPAIKSLIQLEETRATEGRALQRPDSQGSRTSHSHSVAKRDRLVAPLSAKSSPKRCPSENYSTAFGPSRPWQCSTHTWFDVRLDERGLMSSSPSHSSNAKKKLQVSEANHQPSNGGRGGSSGTESMKRAMELSCEEQGAEGSEAERAWPSDTPLSYQERLHSLADMERLFDGLTREKQQIEAALSRIPGSGGREALEERLENINRELGSIRMTLKKFHILRSSANI</sequence>
<feature type="compositionally biased region" description="Polar residues" evidence="2">
    <location>
        <begin position="38"/>
        <end position="52"/>
    </location>
</feature>
<accession>A0A8T2MZL1</accession>
<feature type="region of interest" description="Disordered" evidence="2">
    <location>
        <begin position="543"/>
        <end position="605"/>
    </location>
</feature>
<feature type="compositionally biased region" description="Low complexity" evidence="2">
    <location>
        <begin position="153"/>
        <end position="164"/>
    </location>
</feature>
<feature type="region of interest" description="Disordered" evidence="2">
    <location>
        <begin position="406"/>
        <end position="446"/>
    </location>
</feature>
<evidence type="ECO:0000256" key="2">
    <source>
        <dbReference type="SAM" id="MobiDB-lite"/>
    </source>
</evidence>
<protein>
    <recommendedName>
        <fullName evidence="5">M-phase phosphoprotein 9</fullName>
    </recommendedName>
</protein>
<evidence type="ECO:0008006" key="5">
    <source>
        <dbReference type="Google" id="ProtNLM"/>
    </source>
</evidence>
<feature type="compositionally biased region" description="Polar residues" evidence="2">
    <location>
        <begin position="115"/>
        <end position="126"/>
    </location>
</feature>
<dbReference type="OrthoDB" id="6288856at2759"/>
<dbReference type="PANTHER" id="PTHR14926">
    <property type="entry name" value="M-PHASE PHOSPHOPROTEIN 9"/>
    <property type="match status" value="1"/>
</dbReference>
<evidence type="ECO:0000256" key="1">
    <source>
        <dbReference type="SAM" id="Coils"/>
    </source>
</evidence>
<feature type="coiled-coil region" evidence="1">
    <location>
        <begin position="617"/>
        <end position="667"/>
    </location>
</feature>
<feature type="coiled-coil region" evidence="1">
    <location>
        <begin position="258"/>
        <end position="292"/>
    </location>
</feature>
<feature type="region of interest" description="Disordered" evidence="2">
    <location>
        <begin position="471"/>
        <end position="521"/>
    </location>
</feature>
<gene>
    <name evidence="3" type="ORF">JZ751_012984</name>
</gene>
<keyword evidence="1" id="KW-0175">Coiled coil</keyword>
<dbReference type="InterPro" id="IPR026636">
    <property type="entry name" value="MPHOSPH9"/>
</dbReference>
<evidence type="ECO:0000313" key="3">
    <source>
        <dbReference type="EMBL" id="KAG9333203.1"/>
    </source>
</evidence>
<reference evidence="3" key="1">
    <citation type="thesis" date="2021" institute="BYU ScholarsArchive" country="Provo, UT, USA">
        <title>Applications of and Algorithms for Genome Assembly and Genomic Analyses with an Emphasis on Marine Teleosts.</title>
        <authorList>
            <person name="Pickett B.D."/>
        </authorList>
    </citation>
    <scope>NUCLEOTIDE SEQUENCE</scope>
    <source>
        <strain evidence="3">HI-2016</strain>
    </source>
</reference>
<dbReference type="EMBL" id="JAFBMS010000210">
    <property type="protein sequence ID" value="KAG9333203.1"/>
    <property type="molecule type" value="Genomic_DNA"/>
</dbReference>
<name>A0A8T2MZL1_9TELE</name>
<feature type="region of interest" description="Disordered" evidence="2">
    <location>
        <begin position="153"/>
        <end position="195"/>
    </location>
</feature>
<feature type="region of interest" description="Disordered" evidence="2">
    <location>
        <begin position="115"/>
        <end position="134"/>
    </location>
</feature>
<organism evidence="3 4">
    <name type="scientific">Albula glossodonta</name>
    <name type="common">roundjaw bonefish</name>
    <dbReference type="NCBI Taxonomy" id="121402"/>
    <lineage>
        <taxon>Eukaryota</taxon>
        <taxon>Metazoa</taxon>
        <taxon>Chordata</taxon>
        <taxon>Craniata</taxon>
        <taxon>Vertebrata</taxon>
        <taxon>Euteleostomi</taxon>
        <taxon>Actinopterygii</taxon>
        <taxon>Neopterygii</taxon>
        <taxon>Teleostei</taxon>
        <taxon>Albuliformes</taxon>
        <taxon>Albulidae</taxon>
        <taxon>Albula</taxon>
    </lineage>
</organism>
<comment type="caution">
    <text evidence="3">The sequence shown here is derived from an EMBL/GenBank/DDBJ whole genome shotgun (WGS) entry which is preliminary data.</text>
</comment>
<feature type="compositionally biased region" description="Polar residues" evidence="2">
    <location>
        <begin position="1"/>
        <end position="11"/>
    </location>
</feature>
<evidence type="ECO:0000313" key="4">
    <source>
        <dbReference type="Proteomes" id="UP000824540"/>
    </source>
</evidence>
<feature type="region of interest" description="Disordered" evidence="2">
    <location>
        <begin position="1"/>
        <end position="52"/>
    </location>
</feature>
<keyword evidence="4" id="KW-1185">Reference proteome</keyword>
<dbReference type="AlphaFoldDB" id="A0A8T2MZL1"/>
<dbReference type="Proteomes" id="UP000824540">
    <property type="component" value="Unassembled WGS sequence"/>
</dbReference>
<dbReference type="GO" id="GO:0005814">
    <property type="term" value="C:centriole"/>
    <property type="evidence" value="ECO:0007669"/>
    <property type="project" value="TreeGrafter"/>
</dbReference>
<proteinExistence type="predicted"/>
<dbReference type="PANTHER" id="PTHR14926:SF1">
    <property type="entry name" value="M-PHASE PHOSPHOPROTEIN 9"/>
    <property type="match status" value="1"/>
</dbReference>